<gene>
    <name evidence="1" type="ORF">SDC9_07338</name>
</gene>
<dbReference type="EMBL" id="VSSQ01000015">
    <property type="protein sequence ID" value="MPL61751.1"/>
    <property type="molecule type" value="Genomic_DNA"/>
</dbReference>
<evidence type="ECO:0008006" key="2">
    <source>
        <dbReference type="Google" id="ProtNLM"/>
    </source>
</evidence>
<accession>A0A644T770</accession>
<comment type="caution">
    <text evidence="1">The sequence shown here is derived from an EMBL/GenBank/DDBJ whole genome shotgun (WGS) entry which is preliminary data.</text>
</comment>
<protein>
    <recommendedName>
        <fullName evidence="2">Mu-like prophage protein Com</fullName>
    </recommendedName>
</protein>
<name>A0A644T770_9ZZZZ</name>
<organism evidence="1">
    <name type="scientific">bioreactor metagenome</name>
    <dbReference type="NCBI Taxonomy" id="1076179"/>
    <lineage>
        <taxon>unclassified sequences</taxon>
        <taxon>metagenomes</taxon>
        <taxon>ecological metagenomes</taxon>
    </lineage>
</organism>
<evidence type="ECO:0000313" key="1">
    <source>
        <dbReference type="EMBL" id="MPL61751.1"/>
    </source>
</evidence>
<sequence>MQETIKCPNCKKRIFDLEWQGRTAVKIKCIHCRNVVSIERNSDSTPKNKAV</sequence>
<reference evidence="1" key="1">
    <citation type="submission" date="2019-08" db="EMBL/GenBank/DDBJ databases">
        <authorList>
            <person name="Kucharzyk K."/>
            <person name="Murdoch R.W."/>
            <person name="Higgins S."/>
            <person name="Loffler F."/>
        </authorList>
    </citation>
    <scope>NUCLEOTIDE SEQUENCE</scope>
</reference>
<dbReference type="AlphaFoldDB" id="A0A644T770"/>
<proteinExistence type="predicted"/>